<protein>
    <recommendedName>
        <fullName evidence="1">Tubby C-terminal domain-containing protein</fullName>
    </recommendedName>
</protein>
<dbReference type="RefSeq" id="WP_307068027.1">
    <property type="nucleotide sequence ID" value="NZ_JAUSUP010000004.1"/>
</dbReference>
<feature type="domain" description="Tubby C-terminal" evidence="1">
    <location>
        <begin position="5"/>
        <end position="171"/>
    </location>
</feature>
<organism evidence="2 3">
    <name type="scientific">Alkalibacillus filiformis</name>
    <dbReference type="NCBI Taxonomy" id="200990"/>
    <lineage>
        <taxon>Bacteria</taxon>
        <taxon>Bacillati</taxon>
        <taxon>Bacillota</taxon>
        <taxon>Bacilli</taxon>
        <taxon>Bacillales</taxon>
        <taxon>Bacillaceae</taxon>
        <taxon>Alkalibacillus</taxon>
    </lineage>
</organism>
<reference evidence="2 3" key="1">
    <citation type="submission" date="2023-07" db="EMBL/GenBank/DDBJ databases">
        <title>Genomic Encyclopedia of Type Strains, Phase IV (KMG-IV): sequencing the most valuable type-strain genomes for metagenomic binning, comparative biology and taxonomic classification.</title>
        <authorList>
            <person name="Goeker M."/>
        </authorList>
    </citation>
    <scope>NUCLEOTIDE SEQUENCE [LARGE SCALE GENOMIC DNA]</scope>
    <source>
        <strain evidence="2 3">DSM 15448</strain>
    </source>
</reference>
<sequence>MNPHYYYEIPFNLGSRKEIPVYDQGHNVLYILQRYNKNWIDALLSARNPRGAVSVKLKDSNGQKLLTATEPWSFKKKFHVNFNLEEQELIATVVNNLNVTNKQLEFSLNGNNYLISKEAFNNRTLVYENESVIVEMSYDQLLPPRSNYIKVVGGEIETSILICLLHTFELGVK</sequence>
<proteinExistence type="predicted"/>
<name>A0ABU0DUD9_9BACI</name>
<accession>A0ABU0DUD9</accession>
<evidence type="ECO:0000313" key="3">
    <source>
        <dbReference type="Proteomes" id="UP001236723"/>
    </source>
</evidence>
<dbReference type="Pfam" id="PF23728">
    <property type="entry name" value="Tubby_C_like"/>
    <property type="match status" value="1"/>
</dbReference>
<dbReference type="InterPro" id="IPR056944">
    <property type="entry name" value="Tubby_C-like"/>
</dbReference>
<gene>
    <name evidence="2" type="ORF">J2R98_001745</name>
</gene>
<evidence type="ECO:0000259" key="1">
    <source>
        <dbReference type="Pfam" id="PF23728"/>
    </source>
</evidence>
<dbReference type="EMBL" id="JAUSUP010000004">
    <property type="protein sequence ID" value="MDQ0351913.1"/>
    <property type="molecule type" value="Genomic_DNA"/>
</dbReference>
<dbReference type="Proteomes" id="UP001236723">
    <property type="component" value="Unassembled WGS sequence"/>
</dbReference>
<evidence type="ECO:0000313" key="2">
    <source>
        <dbReference type="EMBL" id="MDQ0351913.1"/>
    </source>
</evidence>
<keyword evidence="3" id="KW-1185">Reference proteome</keyword>
<comment type="caution">
    <text evidence="2">The sequence shown here is derived from an EMBL/GenBank/DDBJ whole genome shotgun (WGS) entry which is preliminary data.</text>
</comment>